<evidence type="ECO:0000313" key="1">
    <source>
        <dbReference type="EMBL" id="MBD4336155.1"/>
    </source>
</evidence>
<accession>A0A7U2LNB1</accession>
<dbReference type="Proteomes" id="UP000653002">
    <property type="component" value="Unassembled WGS sequence"/>
</dbReference>
<dbReference type="RefSeq" id="WP_125459533.1">
    <property type="nucleotide sequence ID" value="NZ_CAVLHO010000076.1"/>
</dbReference>
<protein>
    <submittedName>
        <fullName evidence="1">Uncharacterized protein</fullName>
    </submittedName>
</protein>
<organism evidence="1 2">
    <name type="scientific">Xanthomonas citri pv. citri</name>
    <dbReference type="NCBI Taxonomy" id="611301"/>
    <lineage>
        <taxon>Bacteria</taxon>
        <taxon>Pseudomonadati</taxon>
        <taxon>Pseudomonadota</taxon>
        <taxon>Gammaproteobacteria</taxon>
        <taxon>Lysobacterales</taxon>
        <taxon>Lysobacteraceae</taxon>
        <taxon>Xanthomonas</taxon>
    </lineage>
</organism>
<gene>
    <name evidence="1" type="ORF">GUH15_08845</name>
</gene>
<reference evidence="1" key="1">
    <citation type="submission" date="2020-01" db="EMBL/GenBank/DDBJ databases">
        <authorList>
            <person name="Richard D."/>
        </authorList>
    </citation>
    <scope>NUCLEOTIDE SEQUENCE</scope>
    <source>
        <strain evidence="1">JP541</strain>
    </source>
</reference>
<proteinExistence type="predicted"/>
<dbReference type="AlphaFoldDB" id="A0A7U2LNB1"/>
<sequence length="73" mass="7856">MIELISLAAMLVAQECPNIAPWKAIRSTTVPAEIPCAPAPIHAKSRAAIVRELRRTSTPVDGGRGLIERARGR</sequence>
<dbReference type="EMBL" id="JAABFR010000589">
    <property type="protein sequence ID" value="MBD4336155.1"/>
    <property type="molecule type" value="Genomic_DNA"/>
</dbReference>
<name>A0A7U2LNB1_XANCI</name>
<comment type="caution">
    <text evidence="1">The sequence shown here is derived from an EMBL/GenBank/DDBJ whole genome shotgun (WGS) entry which is preliminary data.</text>
</comment>
<evidence type="ECO:0000313" key="2">
    <source>
        <dbReference type="Proteomes" id="UP000653002"/>
    </source>
</evidence>